<gene>
    <name evidence="2" type="ORF">U0070_005905</name>
</gene>
<evidence type="ECO:0000313" key="2">
    <source>
        <dbReference type="EMBL" id="KAK7801918.1"/>
    </source>
</evidence>
<dbReference type="Proteomes" id="UP001488838">
    <property type="component" value="Unassembled WGS sequence"/>
</dbReference>
<evidence type="ECO:0000259" key="1">
    <source>
        <dbReference type="Pfam" id="PF18384"/>
    </source>
</evidence>
<protein>
    <recommendedName>
        <fullName evidence="1">Unkempt zinc finger domain-containing protein</fullName>
    </recommendedName>
</protein>
<feature type="non-terminal residue" evidence="2">
    <location>
        <position position="148"/>
    </location>
</feature>
<name>A0AAW0HGT1_MYOGA</name>
<dbReference type="InterPro" id="IPR040594">
    <property type="entry name" value="UNK_Znf_1"/>
</dbReference>
<keyword evidence="3" id="KW-1185">Reference proteome</keyword>
<proteinExistence type="predicted"/>
<comment type="caution">
    <text evidence="2">The sequence shown here is derived from an EMBL/GenBank/DDBJ whole genome shotgun (WGS) entry which is preliminary data.</text>
</comment>
<dbReference type="AlphaFoldDB" id="A0AAW0HGT1"/>
<evidence type="ECO:0000313" key="3">
    <source>
        <dbReference type="Proteomes" id="UP001488838"/>
    </source>
</evidence>
<feature type="non-terminal residue" evidence="2">
    <location>
        <position position="1"/>
    </location>
</feature>
<dbReference type="Pfam" id="PF18384">
    <property type="entry name" value="zf_CCCH_5"/>
    <property type="match status" value="1"/>
</dbReference>
<reference evidence="2 3" key="1">
    <citation type="journal article" date="2023" name="bioRxiv">
        <title>Conserved and derived expression patterns and positive selection on dental genes reveal complex evolutionary context of ever-growing rodent molars.</title>
        <authorList>
            <person name="Calamari Z.T."/>
            <person name="Song A."/>
            <person name="Cohen E."/>
            <person name="Akter M."/>
            <person name="Roy R.D."/>
            <person name="Hallikas O."/>
            <person name="Christensen M.M."/>
            <person name="Li P."/>
            <person name="Marangoni P."/>
            <person name="Jernvall J."/>
            <person name="Klein O.D."/>
        </authorList>
    </citation>
    <scope>NUCLEOTIDE SEQUENCE [LARGE SCALE GENOMIC DNA]</scope>
    <source>
        <strain evidence="2">V071</strain>
    </source>
</reference>
<accession>A0AAW0HGT1</accession>
<organism evidence="2 3">
    <name type="scientific">Myodes glareolus</name>
    <name type="common">Bank vole</name>
    <name type="synonym">Clethrionomys glareolus</name>
    <dbReference type="NCBI Taxonomy" id="447135"/>
    <lineage>
        <taxon>Eukaryota</taxon>
        <taxon>Metazoa</taxon>
        <taxon>Chordata</taxon>
        <taxon>Craniata</taxon>
        <taxon>Vertebrata</taxon>
        <taxon>Euteleostomi</taxon>
        <taxon>Mammalia</taxon>
        <taxon>Eutheria</taxon>
        <taxon>Euarchontoglires</taxon>
        <taxon>Glires</taxon>
        <taxon>Rodentia</taxon>
        <taxon>Myomorpha</taxon>
        <taxon>Muroidea</taxon>
        <taxon>Cricetidae</taxon>
        <taxon>Arvicolinae</taxon>
        <taxon>Myodes</taxon>
    </lineage>
</organism>
<dbReference type="EMBL" id="JBBHLL010000483">
    <property type="protein sequence ID" value="KAK7801918.1"/>
    <property type="molecule type" value="Genomic_DNA"/>
</dbReference>
<feature type="domain" description="Unkempt zinc finger" evidence="1">
    <location>
        <begin position="87"/>
        <end position="123"/>
    </location>
</feature>
<sequence length="148" mass="16026">GDRRFCVSPPPHSARGLGVDGGVAGAACPGVWPARRGAQGAGCGGRSGGAGAAHARCIVLTENAVGFESGGGVAERVPPADRETNPLQEFRTEQCSLFLQHKCSQHRPFTCFHWHFLNQRRRRPLRRRDGTFNYSPDVYCSKYDEATG</sequence>